<feature type="region of interest" description="Disordered" evidence="1">
    <location>
        <begin position="71"/>
        <end position="91"/>
    </location>
</feature>
<evidence type="ECO:0000256" key="1">
    <source>
        <dbReference type="SAM" id="MobiDB-lite"/>
    </source>
</evidence>
<evidence type="ECO:0000313" key="3">
    <source>
        <dbReference type="Proteomes" id="UP000054279"/>
    </source>
</evidence>
<proteinExistence type="predicted"/>
<keyword evidence="3" id="KW-1185">Reference proteome</keyword>
<feature type="compositionally biased region" description="Basic and acidic residues" evidence="1">
    <location>
        <begin position="73"/>
        <end position="86"/>
    </location>
</feature>
<organism evidence="2 3">
    <name type="scientific">Sphaerobolus stellatus (strain SS14)</name>
    <dbReference type="NCBI Taxonomy" id="990650"/>
    <lineage>
        <taxon>Eukaryota</taxon>
        <taxon>Fungi</taxon>
        <taxon>Dikarya</taxon>
        <taxon>Basidiomycota</taxon>
        <taxon>Agaricomycotina</taxon>
        <taxon>Agaricomycetes</taxon>
        <taxon>Phallomycetidae</taxon>
        <taxon>Geastrales</taxon>
        <taxon>Sphaerobolaceae</taxon>
        <taxon>Sphaerobolus</taxon>
    </lineage>
</organism>
<dbReference type="EMBL" id="KN837495">
    <property type="protein sequence ID" value="KIJ24392.1"/>
    <property type="molecule type" value="Genomic_DNA"/>
</dbReference>
<name>A0A0C9U5P1_SPHS4</name>
<accession>A0A0C9U5P1</accession>
<protein>
    <submittedName>
        <fullName evidence="2">Uncharacterized protein</fullName>
    </submittedName>
</protein>
<gene>
    <name evidence="2" type="ORF">M422DRAFT_274853</name>
</gene>
<dbReference type="Proteomes" id="UP000054279">
    <property type="component" value="Unassembled WGS sequence"/>
</dbReference>
<reference evidence="2 3" key="1">
    <citation type="submission" date="2014-06" db="EMBL/GenBank/DDBJ databases">
        <title>Evolutionary Origins and Diversification of the Mycorrhizal Mutualists.</title>
        <authorList>
            <consortium name="DOE Joint Genome Institute"/>
            <consortium name="Mycorrhizal Genomics Consortium"/>
            <person name="Kohler A."/>
            <person name="Kuo A."/>
            <person name="Nagy L.G."/>
            <person name="Floudas D."/>
            <person name="Copeland A."/>
            <person name="Barry K.W."/>
            <person name="Cichocki N."/>
            <person name="Veneault-Fourrey C."/>
            <person name="LaButti K."/>
            <person name="Lindquist E.A."/>
            <person name="Lipzen A."/>
            <person name="Lundell T."/>
            <person name="Morin E."/>
            <person name="Murat C."/>
            <person name="Riley R."/>
            <person name="Ohm R."/>
            <person name="Sun H."/>
            <person name="Tunlid A."/>
            <person name="Henrissat B."/>
            <person name="Grigoriev I.V."/>
            <person name="Hibbett D.S."/>
            <person name="Martin F."/>
        </authorList>
    </citation>
    <scope>NUCLEOTIDE SEQUENCE [LARGE SCALE GENOMIC DNA]</scope>
    <source>
        <strain evidence="2 3">SS14</strain>
    </source>
</reference>
<sequence>MTTNKTWPDATNYQTLTLNMANAAKPRMTIAFTNAVPYDEDTDSYVLPFSTPTPFTVPDLYATMDLTGPTVEQQRELNPRPKEGEWSKGASGQVAQAPRFLGVYLDIWI</sequence>
<dbReference type="AlphaFoldDB" id="A0A0C9U5P1"/>
<dbReference type="HOGENOM" id="CLU_2185631_0_0_1"/>
<evidence type="ECO:0000313" key="2">
    <source>
        <dbReference type="EMBL" id="KIJ24392.1"/>
    </source>
</evidence>